<evidence type="ECO:0000313" key="3">
    <source>
        <dbReference type="Proteomes" id="UP000054524"/>
    </source>
</evidence>
<keyword evidence="3" id="KW-1185">Reference proteome</keyword>
<sequence>MLRDTYRNFNTCLFTKAGTPLPLDDHEVLLYAAEDVGYSIVVGEGGLFNTYRHKSNHGSLFVTNCRLIYLPKMPTTLFCSFFCMTTGIMNVSMKGSKKVCLEVSLFGNVASKISLKMRDNLPDTLVQQIKVSQAYLSRIE</sequence>
<dbReference type="Proteomes" id="UP000054524">
    <property type="component" value="Unassembled WGS sequence"/>
</dbReference>
<evidence type="ECO:0000313" key="1">
    <source>
        <dbReference type="EMBL" id="EHY64536.1"/>
    </source>
</evidence>
<evidence type="ECO:0000313" key="2">
    <source>
        <dbReference type="EMBL" id="KFG27324.1"/>
    </source>
</evidence>
<dbReference type="HOGENOM" id="CLU_1835669_0_0_1"/>
<evidence type="ECO:0008006" key="4">
    <source>
        <dbReference type="Google" id="ProtNLM"/>
    </source>
</evidence>
<organism evidence="1">
    <name type="scientific">Nematocida ausubeli (strain ATCC PRA-371 / ERTm2)</name>
    <name type="common">Nematode killer fungus</name>
    <dbReference type="NCBI Taxonomy" id="1913371"/>
    <lineage>
        <taxon>Eukaryota</taxon>
        <taxon>Fungi</taxon>
        <taxon>Fungi incertae sedis</taxon>
        <taxon>Microsporidia</taxon>
        <taxon>Nematocida</taxon>
    </lineage>
</organism>
<dbReference type="OrthoDB" id="1259151at2759"/>
<dbReference type="EMBL" id="AKIJ01000001">
    <property type="protein sequence ID" value="KFG27324.1"/>
    <property type="molecule type" value="Genomic_DNA"/>
</dbReference>
<proteinExistence type="predicted"/>
<accession>A0A086J5A6</accession>
<gene>
    <name evidence="1" type="ORF">NERG_02346</name>
    <name evidence="2" type="ORF">NESG_00402</name>
</gene>
<protein>
    <recommendedName>
        <fullName evidence="4">GRAM domain-containing protein</fullName>
    </recommendedName>
</protein>
<reference evidence="2" key="2">
    <citation type="submission" date="2012-10" db="EMBL/GenBank/DDBJ databases">
        <authorList>
            <consortium name="The Broad Institute Genome Sequencing Platform"/>
            <consortium name="The Broad Institute Genome Sequencing Center for Infectious Disease"/>
            <person name="Cuomo C."/>
            <person name="Troemel E."/>
            <person name="Walker B."/>
            <person name="Young S.K."/>
            <person name="Zeng Q."/>
            <person name="Gargeya S."/>
            <person name="Fitzgerald M."/>
            <person name="Haas B."/>
            <person name="Abouelleil A."/>
            <person name="Alvarado L."/>
            <person name="Arachchi H.M."/>
            <person name="Berlin A.M."/>
            <person name="Chapman S.B."/>
            <person name="Goldberg J."/>
            <person name="Griggs A."/>
            <person name="Gujja S."/>
            <person name="Hansen M."/>
            <person name="Howarth C."/>
            <person name="Imamovic A."/>
            <person name="Larimer J."/>
            <person name="McCowan C."/>
            <person name="Murphy C."/>
            <person name="Neiman D."/>
            <person name="Pearson M."/>
            <person name="Priest M."/>
            <person name="Roberts A."/>
            <person name="Saif S."/>
            <person name="Shea T."/>
            <person name="Sisk P."/>
            <person name="Sykes S."/>
            <person name="Wortman J."/>
            <person name="Nusbaum C."/>
            <person name="Birren B."/>
        </authorList>
    </citation>
    <scope>NUCLEOTIDE SEQUENCE</scope>
    <source>
        <strain evidence="2">ERTm6</strain>
    </source>
</reference>
<dbReference type="AlphaFoldDB" id="H8ZFH5"/>
<accession>H8ZFH5</accession>
<dbReference type="Proteomes" id="UP000005622">
    <property type="component" value="Unassembled WGS sequence"/>
</dbReference>
<dbReference type="EMBL" id="JH604640">
    <property type="protein sequence ID" value="EHY64536.1"/>
    <property type="molecule type" value="Genomic_DNA"/>
</dbReference>
<reference evidence="2 3" key="3">
    <citation type="journal article" date="2014" name="Genome Announc.">
        <title>Genome Sequence of the Microsporidian Species Nematocida sp1 Strain ERTm6 (ATCC PRA-372).</title>
        <authorList>
            <person name="Bakowski M.A."/>
            <person name="Priest M."/>
            <person name="Young S."/>
            <person name="Cuomo C.A."/>
            <person name="Troemel E.R."/>
        </authorList>
    </citation>
    <scope>NUCLEOTIDE SEQUENCE [LARGE SCALE GENOMIC DNA]</scope>
    <source>
        <strain evidence="2 3">ERTm6</strain>
    </source>
</reference>
<name>H8ZFH5_NEMA1</name>
<reference evidence="1" key="1">
    <citation type="submission" date="2011-03" db="EMBL/GenBank/DDBJ databases">
        <title>The Genome Sequence of Nematocida sp1 strain ERTm2.</title>
        <authorList>
            <consortium name="The Broad Institute Genome Sequencing Platform"/>
            <consortium name="The Broad Institute Genome Sequencing Center for Infectious Disease"/>
            <person name="Cuomo C."/>
            <person name="Troemel E."/>
            <person name="Young S.K."/>
            <person name="Zeng Q."/>
            <person name="Gargeya S."/>
            <person name="Fitzgerald M."/>
            <person name="Haas B."/>
            <person name="Abouelleil A."/>
            <person name="Alvarado L."/>
            <person name="Arachchi H.M."/>
            <person name="Berlin A."/>
            <person name="Brown A."/>
            <person name="Chapman S.B."/>
            <person name="Chen Z."/>
            <person name="Dunbar C."/>
            <person name="Freedman E."/>
            <person name="Gearin G."/>
            <person name="Gellesch M."/>
            <person name="Goldberg J."/>
            <person name="Griggs A."/>
            <person name="Gujja S."/>
            <person name="Heilman E.R."/>
            <person name="Heiman D."/>
            <person name="Howarth C."/>
            <person name="Larson L."/>
            <person name="Lui A."/>
            <person name="MacDonald P.J.P."/>
            <person name="Mehta T."/>
            <person name="Montmayeur A."/>
            <person name="Murphy C."/>
            <person name="Neiman D."/>
            <person name="Pearson M."/>
            <person name="Priest M."/>
            <person name="Roberts A."/>
            <person name="Saif S."/>
            <person name="Shea T."/>
            <person name="Shenoy N."/>
            <person name="Sisk P."/>
            <person name="Stolte C."/>
            <person name="Sykes S."/>
            <person name="White J."/>
            <person name="Yandava C."/>
            <person name="Wortman J."/>
            <person name="Nusbaum C."/>
            <person name="Birren B."/>
        </authorList>
    </citation>
    <scope>NUCLEOTIDE SEQUENCE</scope>
    <source>
        <strain evidence="1">ERTm2</strain>
    </source>
</reference>